<name>A0A6A6FR60_9PEZI</name>
<proteinExistence type="predicted"/>
<accession>A0A6A6FR60</accession>
<evidence type="ECO:0000313" key="3">
    <source>
        <dbReference type="Proteomes" id="UP000799539"/>
    </source>
</evidence>
<protein>
    <submittedName>
        <fullName evidence="2">Uncharacterized protein</fullName>
    </submittedName>
</protein>
<feature type="region of interest" description="Disordered" evidence="1">
    <location>
        <begin position="1"/>
        <end position="24"/>
    </location>
</feature>
<dbReference type="AlphaFoldDB" id="A0A6A6FR60"/>
<dbReference type="EMBL" id="ML992665">
    <property type="protein sequence ID" value="KAF2215859.1"/>
    <property type="molecule type" value="Genomic_DNA"/>
</dbReference>
<reference evidence="2" key="1">
    <citation type="journal article" date="2020" name="Stud. Mycol.">
        <title>101 Dothideomycetes genomes: a test case for predicting lifestyles and emergence of pathogens.</title>
        <authorList>
            <person name="Haridas S."/>
            <person name="Albert R."/>
            <person name="Binder M."/>
            <person name="Bloem J."/>
            <person name="Labutti K."/>
            <person name="Salamov A."/>
            <person name="Andreopoulos B."/>
            <person name="Baker S."/>
            <person name="Barry K."/>
            <person name="Bills G."/>
            <person name="Bluhm B."/>
            <person name="Cannon C."/>
            <person name="Castanera R."/>
            <person name="Culley D."/>
            <person name="Daum C."/>
            <person name="Ezra D."/>
            <person name="Gonzalez J."/>
            <person name="Henrissat B."/>
            <person name="Kuo A."/>
            <person name="Liang C."/>
            <person name="Lipzen A."/>
            <person name="Lutzoni F."/>
            <person name="Magnuson J."/>
            <person name="Mondo S."/>
            <person name="Nolan M."/>
            <person name="Ohm R."/>
            <person name="Pangilinan J."/>
            <person name="Park H.-J."/>
            <person name="Ramirez L."/>
            <person name="Alfaro M."/>
            <person name="Sun H."/>
            <person name="Tritt A."/>
            <person name="Yoshinaga Y."/>
            <person name="Zwiers L.-H."/>
            <person name="Turgeon B."/>
            <person name="Goodwin S."/>
            <person name="Spatafora J."/>
            <person name="Crous P."/>
            <person name="Grigoriev I."/>
        </authorList>
    </citation>
    <scope>NUCLEOTIDE SEQUENCE</scope>
    <source>
        <strain evidence="2">SCOH1-5</strain>
    </source>
</reference>
<organism evidence="2 3">
    <name type="scientific">Cercospora zeae-maydis SCOH1-5</name>
    <dbReference type="NCBI Taxonomy" id="717836"/>
    <lineage>
        <taxon>Eukaryota</taxon>
        <taxon>Fungi</taxon>
        <taxon>Dikarya</taxon>
        <taxon>Ascomycota</taxon>
        <taxon>Pezizomycotina</taxon>
        <taxon>Dothideomycetes</taxon>
        <taxon>Dothideomycetidae</taxon>
        <taxon>Mycosphaerellales</taxon>
        <taxon>Mycosphaerellaceae</taxon>
        <taxon>Cercospora</taxon>
    </lineage>
</organism>
<evidence type="ECO:0000256" key="1">
    <source>
        <dbReference type="SAM" id="MobiDB-lite"/>
    </source>
</evidence>
<gene>
    <name evidence="2" type="ORF">CERZMDRAFT_90013</name>
</gene>
<evidence type="ECO:0000313" key="2">
    <source>
        <dbReference type="EMBL" id="KAF2215859.1"/>
    </source>
</evidence>
<keyword evidence="3" id="KW-1185">Reference proteome</keyword>
<dbReference type="Proteomes" id="UP000799539">
    <property type="component" value="Unassembled WGS sequence"/>
</dbReference>
<sequence>MIEGEALHTHQFPQHQRIRTKENSSPTIFAAATSDTQCQPILPVRLPKASIKQLDFRSNVKALQPVTSLSRLHSFNTRLQY</sequence>